<geneLocation type="plasmid" evidence="2 3">
    <name>paApi_AU1</name>
</geneLocation>
<dbReference type="EMBL" id="CP123757">
    <property type="protein sequence ID" value="WGO82275.1"/>
    <property type="molecule type" value="Genomic_DNA"/>
</dbReference>
<organism evidence="2 3">
    <name type="scientific">Arsenophonus apicola</name>
    <dbReference type="NCBI Taxonomy" id="2879119"/>
    <lineage>
        <taxon>Bacteria</taxon>
        <taxon>Pseudomonadati</taxon>
        <taxon>Pseudomonadota</taxon>
        <taxon>Gammaproteobacteria</taxon>
        <taxon>Enterobacterales</taxon>
        <taxon>Morganellaceae</taxon>
        <taxon>Arsenophonus</taxon>
    </lineage>
</organism>
<evidence type="ECO:0000313" key="3">
    <source>
        <dbReference type="Proteomes" id="UP001231859"/>
    </source>
</evidence>
<evidence type="ECO:0008006" key="4">
    <source>
        <dbReference type="Google" id="ProtNLM"/>
    </source>
</evidence>
<keyword evidence="3" id="KW-1185">Reference proteome</keyword>
<evidence type="ECO:0000256" key="1">
    <source>
        <dbReference type="SAM" id="SignalP"/>
    </source>
</evidence>
<keyword evidence="2" id="KW-0614">Plasmid</keyword>
<sequence>MNKLFKAFITIFFMGTSFFSIANPIDSIDTANPRCTYKPGKVCCIDENGQERCIP</sequence>
<name>A0ABY8NYG3_9GAMM</name>
<protein>
    <recommendedName>
        <fullName evidence="4">Secreted protein</fullName>
    </recommendedName>
</protein>
<keyword evidence="1" id="KW-0732">Signal</keyword>
<dbReference type="Proteomes" id="UP001231859">
    <property type="component" value="Plasmid paApi_AU1"/>
</dbReference>
<feature type="signal peptide" evidence="1">
    <location>
        <begin position="1"/>
        <end position="22"/>
    </location>
</feature>
<accession>A0ABY8NYG3</accession>
<feature type="chain" id="PRO_5046133913" description="Secreted protein" evidence="1">
    <location>
        <begin position="23"/>
        <end position="55"/>
    </location>
</feature>
<reference evidence="2 3" key="1">
    <citation type="submission" date="2023-04" db="EMBL/GenBank/DDBJ databases">
        <title>Genome dynamics across the evolutionary transition to endosymbiosis.</title>
        <authorList>
            <person name="Siozios S."/>
            <person name="Nadal-Jimenez P."/>
            <person name="Azagi T."/>
            <person name="Sprong H."/>
            <person name="Frost C.L."/>
            <person name="Parratt S.R."/>
            <person name="Taylor G."/>
            <person name="Brettell L."/>
            <person name="Lew K.C."/>
            <person name="Croft L."/>
            <person name="King K.C."/>
            <person name="Brockhurst M.A."/>
            <person name="Hypsa V."/>
            <person name="Novakova E."/>
            <person name="Darby A.C."/>
            <person name="Hurst G.D.D."/>
        </authorList>
    </citation>
    <scope>NUCLEOTIDE SEQUENCE [LARGE SCALE GENOMIC DNA]</scope>
    <source>
        <strain evidence="3">aApi_AU</strain>
        <plasmid evidence="2 3">paApi_AU1</plasmid>
    </source>
</reference>
<evidence type="ECO:0000313" key="2">
    <source>
        <dbReference type="EMBL" id="WGO82275.1"/>
    </source>
</evidence>
<gene>
    <name evidence="2" type="ORF">QG404_00510</name>
</gene>
<proteinExistence type="predicted"/>